<evidence type="ECO:0000313" key="3">
    <source>
        <dbReference type="Proteomes" id="UP001214530"/>
    </source>
</evidence>
<sequence>MKQLIYIALLLIGFQANALTSDDSTATVQSQHSKRTISGGTTKKEMGVRVWMKSTNNKVIAIKCKKNPNVICAYTAKADDSDEGIDETLCPTTSATHISNPFYSQQFPNAQKCYLGIPQVNGGVVYYEVNTISYECSQSDEYNATIHFTPELDLE</sequence>
<dbReference type="AlphaFoldDB" id="A0AAJ6B8X3"/>
<name>A0AAJ6B8X3_9SPHI</name>
<feature type="chain" id="PRO_5042527012" evidence="1">
    <location>
        <begin position="19"/>
        <end position="155"/>
    </location>
</feature>
<gene>
    <name evidence="2" type="ORF">P0Y49_09290</name>
</gene>
<reference evidence="2" key="1">
    <citation type="submission" date="2023-03" db="EMBL/GenBank/DDBJ databases">
        <title>Andean soil-derived lignocellulolytic bacterial consortium as a source of novel taxa and putative plastic-active enzymes.</title>
        <authorList>
            <person name="Diaz-Garcia L."/>
            <person name="Chuvochina M."/>
            <person name="Feuerriegel G."/>
            <person name="Bunk B."/>
            <person name="Sproer C."/>
            <person name="Streit W.R."/>
            <person name="Rodriguez L.M."/>
            <person name="Overmann J."/>
            <person name="Jimenez D.J."/>
        </authorList>
    </citation>
    <scope>NUCLEOTIDE SEQUENCE</scope>
    <source>
        <strain evidence="2">MAG 3858</strain>
    </source>
</reference>
<feature type="signal peptide" evidence="1">
    <location>
        <begin position="1"/>
        <end position="18"/>
    </location>
</feature>
<proteinExistence type="predicted"/>
<keyword evidence="1" id="KW-0732">Signal</keyword>
<dbReference type="EMBL" id="CP119313">
    <property type="protein sequence ID" value="WEK21334.1"/>
    <property type="molecule type" value="Genomic_DNA"/>
</dbReference>
<evidence type="ECO:0000313" key="2">
    <source>
        <dbReference type="EMBL" id="WEK21334.1"/>
    </source>
</evidence>
<organism evidence="2 3">
    <name type="scientific">Candidatus Pedobacter colombiensis</name>
    <dbReference type="NCBI Taxonomy" id="3121371"/>
    <lineage>
        <taxon>Bacteria</taxon>
        <taxon>Pseudomonadati</taxon>
        <taxon>Bacteroidota</taxon>
        <taxon>Sphingobacteriia</taxon>
        <taxon>Sphingobacteriales</taxon>
        <taxon>Sphingobacteriaceae</taxon>
        <taxon>Pedobacter</taxon>
    </lineage>
</organism>
<dbReference type="Proteomes" id="UP001214530">
    <property type="component" value="Chromosome"/>
</dbReference>
<accession>A0AAJ6B8X3</accession>
<evidence type="ECO:0000256" key="1">
    <source>
        <dbReference type="SAM" id="SignalP"/>
    </source>
</evidence>
<protein>
    <submittedName>
        <fullName evidence="2">Uncharacterized protein</fullName>
    </submittedName>
</protein>